<evidence type="ECO:0000256" key="1">
    <source>
        <dbReference type="ARBA" id="ARBA00005032"/>
    </source>
</evidence>
<dbReference type="InterPro" id="IPR035985">
    <property type="entry name" value="Ubiquitin-activating_enz"/>
</dbReference>
<dbReference type="PANTHER" id="PTHR10953">
    <property type="entry name" value="UBIQUITIN-ACTIVATING ENZYME E1"/>
    <property type="match status" value="1"/>
</dbReference>
<dbReference type="GO" id="GO:0005737">
    <property type="term" value="C:cytoplasm"/>
    <property type="evidence" value="ECO:0007669"/>
    <property type="project" value="TreeGrafter"/>
</dbReference>
<organism evidence="6 7">
    <name type="scientific">Wickerhamomyces mucosus</name>
    <dbReference type="NCBI Taxonomy" id="1378264"/>
    <lineage>
        <taxon>Eukaryota</taxon>
        <taxon>Fungi</taxon>
        <taxon>Dikarya</taxon>
        <taxon>Ascomycota</taxon>
        <taxon>Saccharomycotina</taxon>
        <taxon>Saccharomycetes</taxon>
        <taxon>Phaffomycetales</taxon>
        <taxon>Wickerhamomycetaceae</taxon>
        <taxon>Wickerhamomyces</taxon>
    </lineage>
</organism>
<dbReference type="Pfam" id="PF00899">
    <property type="entry name" value="ThiF"/>
    <property type="match status" value="1"/>
</dbReference>
<dbReference type="AlphaFoldDB" id="A0A9P8PXG9"/>
<comment type="pathway">
    <text evidence="1 4">Protein modification; protein neddylation.</text>
</comment>
<comment type="function">
    <text evidence="4">Regulatory subunit of the dimeric UBA3-ULA1 E1 enzyme.</text>
</comment>
<dbReference type="GO" id="GO:0045116">
    <property type="term" value="P:protein neddylation"/>
    <property type="evidence" value="ECO:0007669"/>
    <property type="project" value="UniProtKB-UniRule"/>
</dbReference>
<dbReference type="InterPro" id="IPR000594">
    <property type="entry name" value="ThiF_NAD_FAD-bd"/>
</dbReference>
<keyword evidence="3 4" id="KW-0833">Ubl conjugation pathway</keyword>
<dbReference type="PIRSF" id="PIRSF039099">
    <property type="entry name" value="APP-BP1"/>
    <property type="match status" value="1"/>
</dbReference>
<dbReference type="InterPro" id="IPR045886">
    <property type="entry name" value="ThiF/MoeB/HesA"/>
</dbReference>
<comment type="caution">
    <text evidence="6">The sequence shown here is derived from an EMBL/GenBank/DDBJ whole genome shotgun (WGS) entry which is preliminary data.</text>
</comment>
<protein>
    <recommendedName>
        <fullName evidence="4">NEDD8-activating enzyme E1 regulatory subunit</fullName>
    </recommendedName>
</protein>
<evidence type="ECO:0000259" key="5">
    <source>
        <dbReference type="Pfam" id="PF00899"/>
    </source>
</evidence>
<evidence type="ECO:0000313" key="7">
    <source>
        <dbReference type="Proteomes" id="UP000769528"/>
    </source>
</evidence>
<evidence type="ECO:0000256" key="4">
    <source>
        <dbReference type="PIRNR" id="PIRNR039099"/>
    </source>
</evidence>
<gene>
    <name evidence="6" type="ORF">WICMUC_001090</name>
</gene>
<dbReference type="PANTHER" id="PTHR10953:SF29">
    <property type="entry name" value="NEDD8-ACTIVATING ENZYME E1 REGULATORY SUBUNIT"/>
    <property type="match status" value="1"/>
</dbReference>
<evidence type="ECO:0000256" key="2">
    <source>
        <dbReference type="ARBA" id="ARBA00006868"/>
    </source>
</evidence>
<evidence type="ECO:0000256" key="3">
    <source>
        <dbReference type="ARBA" id="ARBA00022786"/>
    </source>
</evidence>
<dbReference type="Gene3D" id="3.40.50.720">
    <property type="entry name" value="NAD(P)-binding Rossmann-like Domain"/>
    <property type="match status" value="1"/>
</dbReference>
<name>A0A9P8PXG9_9ASCO</name>
<dbReference type="SUPFAM" id="SSF69572">
    <property type="entry name" value="Activating enzymes of the ubiquitin-like proteins"/>
    <property type="match status" value="1"/>
</dbReference>
<reference evidence="6" key="2">
    <citation type="submission" date="2021-01" db="EMBL/GenBank/DDBJ databases">
        <authorList>
            <person name="Schikora-Tamarit M.A."/>
        </authorList>
    </citation>
    <scope>NUCLEOTIDE SEQUENCE</scope>
    <source>
        <strain evidence="6">CBS6341</strain>
    </source>
</reference>
<dbReference type="Proteomes" id="UP000769528">
    <property type="component" value="Unassembled WGS sequence"/>
</dbReference>
<dbReference type="GO" id="GO:0019781">
    <property type="term" value="F:NEDD8 activating enzyme activity"/>
    <property type="evidence" value="ECO:0007669"/>
    <property type="project" value="UniProtKB-UniRule"/>
</dbReference>
<dbReference type="InterPro" id="IPR030667">
    <property type="entry name" value="APP-BP1"/>
</dbReference>
<feature type="domain" description="THIF-type NAD/FAD binding fold" evidence="5">
    <location>
        <begin position="7"/>
        <end position="128"/>
    </location>
</feature>
<sequence length="509" mass="59968">MSKEEKYDRQLRLWQSSGQSNLENSNILIISPNLSSLELIKNLILPGLGSFTILDSKDNLIQDIDLSNNFYINEEDLGKPKAKIFAQNLNEFNHDVKHDIILINENFQEFWNNEDSINSIKWESYNYIVSNWQYPELIKLSESKDISLIILNSISYFGFLRIFQKQIKVIETHNEKLLDLRLLDPFPELLKYSNDIDLHNLELETHSQIPYLIIQLKALQEYQLQNNGLTPKSYKEKQEYKKIIQNWKKSYDELNFDEALTNSNKIFNYEKIPQGIIELFNKIDENFKTNDKFWLLVKSLKKFTINNDGYLPITGEIPDMDSTTNNYMILKKIYRDKFDQDLKKFQEILFELNVENLLFKKDELTTFIKNAKYLYFSQLSYSFINNVSSFIENFGPELNSFNSIILSFIIIENYYLQFNQLPTLSNFDTLLKITLLFLQNKIKITDDYKAVLYEFIRGNSLELSNISSIIGGIGSQELLKLITKQYKPLDDFLVWDGLKSVSERFKIKS</sequence>
<keyword evidence="7" id="KW-1185">Reference proteome</keyword>
<dbReference type="Gene3D" id="3.40.50.12550">
    <property type="entry name" value="Ubiquitin-activating enzyme E1, inactive adenylation domain, subdomain 2"/>
    <property type="match status" value="1"/>
</dbReference>
<proteinExistence type="inferred from homology"/>
<reference evidence="6" key="1">
    <citation type="journal article" date="2021" name="Open Biol.">
        <title>Shared evolutionary footprints suggest mitochondrial oxidative damage underlies multiple complex I losses in fungi.</title>
        <authorList>
            <person name="Schikora-Tamarit M.A."/>
            <person name="Marcet-Houben M."/>
            <person name="Nosek J."/>
            <person name="Gabaldon T."/>
        </authorList>
    </citation>
    <scope>NUCLEOTIDE SEQUENCE</scope>
    <source>
        <strain evidence="6">CBS6341</strain>
    </source>
</reference>
<dbReference type="EMBL" id="JAEUBF010000322">
    <property type="protein sequence ID" value="KAH3679350.1"/>
    <property type="molecule type" value="Genomic_DNA"/>
</dbReference>
<comment type="similarity">
    <text evidence="2 4">Belongs to the ubiquitin-activating E1 family. ULA1 subfamily.</text>
</comment>
<dbReference type="OrthoDB" id="1708823at2759"/>
<evidence type="ECO:0000313" key="6">
    <source>
        <dbReference type="EMBL" id="KAH3679350.1"/>
    </source>
</evidence>
<accession>A0A9P8PXG9</accession>